<evidence type="ECO:0000313" key="1">
    <source>
        <dbReference type="EMBL" id="QED29782.1"/>
    </source>
</evidence>
<dbReference type="OrthoDB" id="333076at2"/>
<reference evidence="1 2" key="1">
    <citation type="submission" date="2019-08" db="EMBL/GenBank/DDBJ databases">
        <authorList>
            <person name="Liang Q."/>
        </authorList>
    </citation>
    <scope>NUCLEOTIDE SEQUENCE [LARGE SCALE GENOMIC DNA]</scope>
    <source>
        <strain evidence="1 2">V1718</strain>
    </source>
</reference>
<evidence type="ECO:0008006" key="3">
    <source>
        <dbReference type="Google" id="ProtNLM"/>
    </source>
</evidence>
<sequence length="336" mass="37195">MSQFREDNRQRQLKPGVESWFFRCVAPDSPTAIWVKFTTLLRADGNHVAEVWCSVFEAENCVGAKETFALQGATLAPNGQKLKVGRSCAEFGNAGGSLTGEVTQGITLAWDLRFEVVQELGQPLCMLPTRRLVDAPIPKNKLLTPAPVLRFSGTIRVGERQIEVQNWLGSQGHNWGASHAAKYAWGQAIFTDSAGEPHTYVEGASGEIKIGSWQSLQLSMLVVRRLNLGKLVEYRFDRLVDLWRQDGRIDFPTWTLKMRGAQGHALLTLVAVPERMVCLGYYNPDGSLAYCLNSKTARARLVVNPRGADGFECSSEHVGALEFLQPSPEPRVQPVI</sequence>
<dbReference type="AlphaFoldDB" id="A0A5B8XV24"/>
<gene>
    <name evidence="1" type="ORF">FRD01_21615</name>
</gene>
<dbReference type="SUPFAM" id="SSF159245">
    <property type="entry name" value="AttH-like"/>
    <property type="match status" value="1"/>
</dbReference>
<name>A0A5B8XV24_9DELT</name>
<keyword evidence="2" id="KW-1185">Reference proteome</keyword>
<dbReference type="EMBL" id="CP042467">
    <property type="protein sequence ID" value="QED29782.1"/>
    <property type="molecule type" value="Genomic_DNA"/>
</dbReference>
<dbReference type="RefSeq" id="WP_146963015.1">
    <property type="nucleotide sequence ID" value="NZ_CP042467.1"/>
</dbReference>
<accession>A0A5B8XV24</accession>
<proteinExistence type="predicted"/>
<dbReference type="Proteomes" id="UP000321595">
    <property type="component" value="Chromosome"/>
</dbReference>
<protein>
    <recommendedName>
        <fullName evidence="3">Tocopherol cyclase</fullName>
    </recommendedName>
</protein>
<dbReference type="KEGG" id="bbae:FRD01_21615"/>
<organism evidence="1 2">
    <name type="scientific">Microvenator marinus</name>
    <dbReference type="NCBI Taxonomy" id="2600177"/>
    <lineage>
        <taxon>Bacteria</taxon>
        <taxon>Deltaproteobacteria</taxon>
        <taxon>Bradymonadales</taxon>
        <taxon>Microvenatoraceae</taxon>
        <taxon>Microvenator</taxon>
    </lineage>
</organism>
<evidence type="ECO:0000313" key="2">
    <source>
        <dbReference type="Proteomes" id="UP000321595"/>
    </source>
</evidence>